<dbReference type="InterPro" id="IPR029056">
    <property type="entry name" value="Ribokinase-like"/>
</dbReference>
<dbReference type="EMBL" id="JAGSOJ010000001">
    <property type="protein sequence ID" value="MCM1988146.1"/>
    <property type="molecule type" value="Genomic_DNA"/>
</dbReference>
<dbReference type="GO" id="GO:0016301">
    <property type="term" value="F:kinase activity"/>
    <property type="evidence" value="ECO:0007669"/>
    <property type="project" value="UniProtKB-KW"/>
</dbReference>
<dbReference type="CDD" id="cd01941">
    <property type="entry name" value="YeiC_kinase_like"/>
    <property type="match status" value="1"/>
</dbReference>
<keyword evidence="1" id="KW-0808">Transferase</keyword>
<accession>A0A9J6NUL3</accession>
<gene>
    <name evidence="4" type="ORF">KDK92_00220</name>
</gene>
<proteinExistence type="predicted"/>
<feature type="domain" description="Carbohydrate kinase PfkB" evidence="3">
    <location>
        <begin position="8"/>
        <end position="296"/>
    </location>
</feature>
<evidence type="ECO:0000259" key="3">
    <source>
        <dbReference type="Pfam" id="PF00294"/>
    </source>
</evidence>
<dbReference type="SUPFAM" id="SSF53613">
    <property type="entry name" value="Ribokinase-like"/>
    <property type="match status" value="1"/>
</dbReference>
<evidence type="ECO:0000256" key="2">
    <source>
        <dbReference type="ARBA" id="ARBA00022777"/>
    </source>
</evidence>
<keyword evidence="5" id="KW-1185">Reference proteome</keyword>
<dbReference type="AlphaFoldDB" id="A0A9J6NUL3"/>
<dbReference type="Pfam" id="PF00294">
    <property type="entry name" value="PfkB"/>
    <property type="match status" value="1"/>
</dbReference>
<dbReference type="PANTHER" id="PTHR10584">
    <property type="entry name" value="SUGAR KINASE"/>
    <property type="match status" value="1"/>
</dbReference>
<sequence>MSVNSKDYALVFGASVVDIFGFSGDSYRQFNSTPGRVKISFGGVCRNIAENMARIGVNTKLISILGNDEIGRSMLDHSKVIGYDMSESLILEKGGTPTYMAILNENGEMVSGIADMKSIGEMDMKFILSKSELIENAEYTFLDADDPNNLEFILTQFEGKTKFILDPVSAAKAEKIKHLIKYFHTIKPNRHEAEVLVGFKINDVEDLERACDYFLDLGVENVFISLDEDGIFFSNRDKRGQIKAKNVLVRNVTGAGDSFVAGLGYSYMNNLAIEEAVKFSMGMSIITISHVETIHPKMSYDYVLDKLKEISWEEAVRVV</sequence>
<dbReference type="Proteomes" id="UP001056429">
    <property type="component" value="Unassembled WGS sequence"/>
</dbReference>
<dbReference type="InterPro" id="IPR011611">
    <property type="entry name" value="PfkB_dom"/>
</dbReference>
<reference evidence="4" key="2">
    <citation type="submission" date="2021-04" db="EMBL/GenBank/DDBJ databases">
        <authorList>
            <person name="Dong X."/>
        </authorList>
    </citation>
    <scope>NUCLEOTIDE SEQUENCE</scope>
    <source>
        <strain evidence="4">ZWT</strain>
    </source>
</reference>
<evidence type="ECO:0000256" key="1">
    <source>
        <dbReference type="ARBA" id="ARBA00022679"/>
    </source>
</evidence>
<protein>
    <submittedName>
        <fullName evidence="4">Carbohydrate kinase family protein</fullName>
    </submittedName>
</protein>
<organism evidence="4 5">
    <name type="scientific">Oceanirhabdus seepicola</name>
    <dbReference type="NCBI Taxonomy" id="2828781"/>
    <lineage>
        <taxon>Bacteria</taxon>
        <taxon>Bacillati</taxon>
        <taxon>Bacillota</taxon>
        <taxon>Clostridia</taxon>
        <taxon>Eubacteriales</taxon>
        <taxon>Clostridiaceae</taxon>
        <taxon>Oceanirhabdus</taxon>
    </lineage>
</organism>
<dbReference type="RefSeq" id="WP_250856917.1">
    <property type="nucleotide sequence ID" value="NZ_JAGSOJ010000001.1"/>
</dbReference>
<comment type="caution">
    <text evidence="4">The sequence shown here is derived from an EMBL/GenBank/DDBJ whole genome shotgun (WGS) entry which is preliminary data.</text>
</comment>
<evidence type="ECO:0000313" key="4">
    <source>
        <dbReference type="EMBL" id="MCM1988146.1"/>
    </source>
</evidence>
<keyword evidence="2 4" id="KW-0418">Kinase</keyword>
<reference evidence="4" key="1">
    <citation type="journal article" date="2021" name="mSystems">
        <title>Bacteria and Archaea Synergistically Convert Glycine Betaine to Biogenic Methane in the Formosa Cold Seep of the South China Sea.</title>
        <authorList>
            <person name="Li L."/>
            <person name="Zhang W."/>
            <person name="Zhang S."/>
            <person name="Song L."/>
            <person name="Sun Q."/>
            <person name="Zhang H."/>
            <person name="Xiang H."/>
            <person name="Dong X."/>
        </authorList>
    </citation>
    <scope>NUCLEOTIDE SEQUENCE</scope>
    <source>
        <strain evidence="4">ZWT</strain>
    </source>
</reference>
<dbReference type="Gene3D" id="3.40.1190.20">
    <property type="match status" value="1"/>
</dbReference>
<dbReference type="PANTHER" id="PTHR10584:SF166">
    <property type="entry name" value="RIBOKINASE"/>
    <property type="match status" value="1"/>
</dbReference>
<evidence type="ECO:0000313" key="5">
    <source>
        <dbReference type="Proteomes" id="UP001056429"/>
    </source>
</evidence>
<name>A0A9J6NUL3_9CLOT</name>